<dbReference type="OrthoDB" id="2130629at2759"/>
<feature type="non-terminal residue" evidence="6">
    <location>
        <position position="1"/>
    </location>
</feature>
<dbReference type="InterPro" id="IPR042269">
    <property type="entry name" value="Ser_carbopepase_S28_SKS"/>
</dbReference>
<dbReference type="PANTHER" id="PTHR11010">
    <property type="entry name" value="PROTEASE S28 PRO-X CARBOXYPEPTIDASE-RELATED"/>
    <property type="match status" value="1"/>
</dbReference>
<reference evidence="6 7" key="1">
    <citation type="submission" date="2011-07" db="EMBL/GenBank/DDBJ databases">
        <authorList>
            <person name="Coyne R."/>
            <person name="Brami D."/>
            <person name="Johnson J."/>
            <person name="Hostetler J."/>
            <person name="Hannick L."/>
            <person name="Clark T."/>
            <person name="Cassidy-Hanley D."/>
            <person name="Inman J."/>
        </authorList>
    </citation>
    <scope>NUCLEOTIDE SEQUENCE [LARGE SCALE GENOMIC DNA]</scope>
    <source>
        <strain evidence="6 7">G5</strain>
    </source>
</reference>
<evidence type="ECO:0000256" key="4">
    <source>
        <dbReference type="ARBA" id="ARBA00022801"/>
    </source>
</evidence>
<protein>
    <submittedName>
        <fullName evidence="6">Serine carboxypeptidase s28 family protein, putative</fullName>
        <ecNumber evidence="6">3.4.16.2</ecNumber>
    </submittedName>
</protein>
<dbReference type="EMBL" id="GL983268">
    <property type="protein sequence ID" value="EGR33905.1"/>
    <property type="molecule type" value="Genomic_DNA"/>
</dbReference>
<evidence type="ECO:0000313" key="7">
    <source>
        <dbReference type="Proteomes" id="UP000008983"/>
    </source>
</evidence>
<keyword evidence="5" id="KW-0325">Glycoprotein</keyword>
<dbReference type="InParanoid" id="G0QLJ8"/>
<proteinExistence type="inferred from homology"/>
<dbReference type="STRING" id="857967.G0QLJ8"/>
<dbReference type="GO" id="GO:0004185">
    <property type="term" value="F:serine-type carboxypeptidase activity"/>
    <property type="evidence" value="ECO:0007669"/>
    <property type="project" value="UniProtKB-EC"/>
</dbReference>
<keyword evidence="2" id="KW-0645">Protease</keyword>
<dbReference type="Proteomes" id="UP000008983">
    <property type="component" value="Unassembled WGS sequence"/>
</dbReference>
<accession>G0QLJ8</accession>
<gene>
    <name evidence="6" type="ORF">IMG5_031610</name>
</gene>
<comment type="similarity">
    <text evidence="1">Belongs to the peptidase S28 family.</text>
</comment>
<dbReference type="RefSeq" id="XP_004039209.1">
    <property type="nucleotide sequence ID" value="XM_004039161.1"/>
</dbReference>
<dbReference type="Gene3D" id="1.20.120.980">
    <property type="entry name" value="Serine carboxypeptidase S28, SKS domain"/>
    <property type="match status" value="1"/>
</dbReference>
<keyword evidence="3" id="KW-0732">Signal</keyword>
<evidence type="ECO:0000256" key="3">
    <source>
        <dbReference type="ARBA" id="ARBA00022729"/>
    </source>
</evidence>
<dbReference type="GeneID" id="14910093"/>
<dbReference type="GO" id="GO:0006508">
    <property type="term" value="P:proteolysis"/>
    <property type="evidence" value="ECO:0007669"/>
    <property type="project" value="UniProtKB-KW"/>
</dbReference>
<name>G0QLJ8_ICHMU</name>
<evidence type="ECO:0000313" key="6">
    <source>
        <dbReference type="EMBL" id="EGR33905.1"/>
    </source>
</evidence>
<evidence type="ECO:0000256" key="1">
    <source>
        <dbReference type="ARBA" id="ARBA00011079"/>
    </source>
</evidence>
<dbReference type="EC" id="3.4.16.2" evidence="6"/>
<dbReference type="Gene3D" id="3.40.50.1820">
    <property type="entry name" value="alpha/beta hydrolase"/>
    <property type="match status" value="1"/>
</dbReference>
<keyword evidence="4 6" id="KW-0378">Hydrolase</keyword>
<dbReference type="PANTHER" id="PTHR11010:SF38">
    <property type="entry name" value="LYSOSOMAL PRO-X CARBOXYPEPTIDASE"/>
    <property type="match status" value="1"/>
</dbReference>
<dbReference type="OMA" id="QTCNQMV"/>
<keyword evidence="7" id="KW-1185">Reference proteome</keyword>
<evidence type="ECO:0000256" key="5">
    <source>
        <dbReference type="ARBA" id="ARBA00023180"/>
    </source>
</evidence>
<dbReference type="AlphaFoldDB" id="G0QLJ8"/>
<dbReference type="GO" id="GO:0008239">
    <property type="term" value="F:dipeptidyl-peptidase activity"/>
    <property type="evidence" value="ECO:0007669"/>
    <property type="project" value="TreeGrafter"/>
</dbReference>
<dbReference type="eggNOG" id="KOG2183">
    <property type="taxonomic scope" value="Eukaryota"/>
</dbReference>
<organism evidence="6 7">
    <name type="scientific">Ichthyophthirius multifiliis</name>
    <name type="common">White spot disease agent</name>
    <name type="synonym">Ich</name>
    <dbReference type="NCBI Taxonomy" id="5932"/>
    <lineage>
        <taxon>Eukaryota</taxon>
        <taxon>Sar</taxon>
        <taxon>Alveolata</taxon>
        <taxon>Ciliophora</taxon>
        <taxon>Intramacronucleata</taxon>
        <taxon>Oligohymenophorea</taxon>
        <taxon>Hymenostomatida</taxon>
        <taxon>Ophryoglenina</taxon>
        <taxon>Ichthyophthirius</taxon>
    </lineage>
</organism>
<keyword evidence="6" id="KW-0121">Carboxypeptidase</keyword>
<dbReference type="InterPro" id="IPR008758">
    <property type="entry name" value="Peptidase_S28"/>
</dbReference>
<dbReference type="InterPro" id="IPR029058">
    <property type="entry name" value="AB_hydrolase_fold"/>
</dbReference>
<dbReference type="SUPFAM" id="SSF53474">
    <property type="entry name" value="alpha/beta-Hydrolases"/>
    <property type="match status" value="1"/>
</dbReference>
<dbReference type="Pfam" id="PF05577">
    <property type="entry name" value="Peptidase_S28"/>
    <property type="match status" value="1"/>
</dbReference>
<sequence>IIFYCGNEGPIEMFYKNTGFVTQILSKELKALVLYMEHRYFGESQPFGDEKTSLQKGNNQYLTSIQALSDYVEFLIYIKKSLQCQEKECPIIAVGGSYGGMLAAWIRMKFPNLVDASLAASAPIFQFLNRENLDQTKYFQIITNNYPCRDKIKTAYQILQNLLNEKNKILEQNNIFQQISQAMGLCQPLKNNTDVLNLRNYMDNAYSYMAMTNYPQETTFLKHLPPWPANFSCIFFQNITQQSSVFDLFSAVRNSTRTLYDFDQKNNCADISQADQTVSDDNMEGWDILSCADMVLPMFSNGKTDMFYNSTWDLETYKQNCRKAYGVSPNPNWALNFYGGRNDQEMKGFSNIFFSNGMLDPWSGGSPTQFINENLPVFYMEQAAHHNDLRLPAQGDPQSVIQGRKLEIFYIKKWIRFYENNNNQSFEEN</sequence>
<evidence type="ECO:0000256" key="2">
    <source>
        <dbReference type="ARBA" id="ARBA00022670"/>
    </source>
</evidence>